<accession>A0A2N6CRV4</accession>
<proteinExistence type="predicted"/>
<dbReference type="Proteomes" id="UP000235015">
    <property type="component" value="Unassembled WGS sequence"/>
</dbReference>
<evidence type="ECO:0000313" key="2">
    <source>
        <dbReference type="Proteomes" id="UP000235015"/>
    </source>
</evidence>
<dbReference type="AlphaFoldDB" id="A0A2N6CRV4"/>
<dbReference type="EMBL" id="PKUN01000030">
    <property type="protein sequence ID" value="PLX59811.1"/>
    <property type="molecule type" value="Genomic_DNA"/>
</dbReference>
<name>A0A2N6CRV4_9GAMM</name>
<reference evidence="1 2" key="1">
    <citation type="submission" date="2017-11" db="EMBL/GenBank/DDBJ databases">
        <title>Genome-resolved metagenomics identifies genetic mobility, metabolic interactions, and unexpected diversity in perchlorate-reducing communities.</title>
        <authorList>
            <person name="Barnum T.P."/>
            <person name="Figueroa I.A."/>
            <person name="Carlstrom C.I."/>
            <person name="Lucas L.N."/>
            <person name="Engelbrektson A.L."/>
            <person name="Coates J.D."/>
        </authorList>
    </citation>
    <scope>NUCLEOTIDE SEQUENCE [LARGE SCALE GENOMIC DNA]</scope>
    <source>
        <strain evidence="1">BM301</strain>
    </source>
</reference>
<evidence type="ECO:0000313" key="1">
    <source>
        <dbReference type="EMBL" id="PLX59811.1"/>
    </source>
</evidence>
<organism evidence="1 2">
    <name type="scientific">Sedimenticola selenatireducens</name>
    <dbReference type="NCBI Taxonomy" id="191960"/>
    <lineage>
        <taxon>Bacteria</taxon>
        <taxon>Pseudomonadati</taxon>
        <taxon>Pseudomonadota</taxon>
        <taxon>Gammaproteobacteria</taxon>
        <taxon>Chromatiales</taxon>
        <taxon>Sedimenticolaceae</taxon>
        <taxon>Sedimenticola</taxon>
    </lineage>
</organism>
<sequence>MSTDKQMTLQISAQQIDQFCTELCRGSSNASRKHSALIALEGFIIRHSSTDKYTGIFNRIISIIQEYAEQTRTELLNEYADRLRPALKNRDRTELARVHQSVSRNGFDHLLDQVLENLAPDLRSALKLWTEEWVTDADSKARQASGYPDALNFKEAGIRLDEYRAMTELKRKLTLL</sequence>
<protein>
    <submittedName>
        <fullName evidence="1">Uncharacterized protein</fullName>
    </submittedName>
</protein>
<gene>
    <name evidence="1" type="ORF">C0630_18000</name>
</gene>
<dbReference type="STRING" id="1111735.GCA_000428045_03109"/>
<comment type="caution">
    <text evidence="1">The sequence shown here is derived from an EMBL/GenBank/DDBJ whole genome shotgun (WGS) entry which is preliminary data.</text>
</comment>